<dbReference type="GO" id="GO:0046872">
    <property type="term" value="F:metal ion binding"/>
    <property type="evidence" value="ECO:0007669"/>
    <property type="project" value="UniProtKB-KW"/>
</dbReference>
<proteinExistence type="inferred from homology"/>
<keyword evidence="4" id="KW-0408">Iron</keyword>
<accession>A0A1G6HGD6</accession>
<evidence type="ECO:0000256" key="4">
    <source>
        <dbReference type="ARBA" id="ARBA00023004"/>
    </source>
</evidence>
<keyword evidence="8" id="KW-1185">Reference proteome</keyword>
<keyword evidence="2" id="KW-0349">Heme</keyword>
<sequence length="348" mass="40811">MESAIPKHLEQKRTCPRNLVDNTYLPPFPAWTTRFETNAKQFTVAYFAIQSTAEIEYSEHHIFTQYFEGQDQPQYWVPSTFVDAQNYHHLVITAYWSDVEPFDRWCTQSGFQIWWHDDKRENEQYGYFLEIYYPKITEFETIFSNPNTPEGIAHLAQGMSDEMQEHAYYGSMRDRLPIAQTENLHGENGNFSVLGTSTHGQRIRLKGKEHLSLIRSGQDWEGTKGKERDLYLNDVEPILRQGMDFLASEGLAEGCFNCRYMTVLDANTGKPLNKTFGLAYFRDLEHLERWAKSHPTHVQIFGSFMKYVQEMNFQVNLKLFHEVMSIPSQSQYFEYIRCHNKTGLLNTL</sequence>
<protein>
    <submittedName>
        <fullName evidence="7">Aldoxime dehydratase</fullName>
    </submittedName>
</protein>
<reference evidence="8" key="1">
    <citation type="submission" date="2016-09" db="EMBL/GenBank/DDBJ databases">
        <authorList>
            <person name="Varghese N."/>
            <person name="Submissions S."/>
        </authorList>
    </citation>
    <scope>NUCLEOTIDE SEQUENCE [LARGE SCALE GENOMIC DNA]</scope>
    <source>
        <strain evidence="8">ANC 4422</strain>
    </source>
</reference>
<dbReference type="RefSeq" id="WP_092747979.1">
    <property type="nucleotide sequence ID" value="NZ_FMYL01000005.1"/>
</dbReference>
<dbReference type="Proteomes" id="UP000242501">
    <property type="component" value="Unassembled WGS sequence"/>
</dbReference>
<comment type="similarity">
    <text evidence="6">Belongs to the heme-containing dehydratase family.</text>
</comment>
<evidence type="ECO:0000256" key="6">
    <source>
        <dbReference type="ARBA" id="ARBA00034312"/>
    </source>
</evidence>
<evidence type="ECO:0000313" key="7">
    <source>
        <dbReference type="EMBL" id="SDB93213.1"/>
    </source>
</evidence>
<evidence type="ECO:0000256" key="3">
    <source>
        <dbReference type="ARBA" id="ARBA00022723"/>
    </source>
</evidence>
<organism evidence="7 8">
    <name type="scientific">Acinetobacter boissieri</name>
    <dbReference type="NCBI Taxonomy" id="1219383"/>
    <lineage>
        <taxon>Bacteria</taxon>
        <taxon>Pseudomonadati</taxon>
        <taxon>Pseudomonadota</taxon>
        <taxon>Gammaproteobacteria</taxon>
        <taxon>Moraxellales</taxon>
        <taxon>Moraxellaceae</taxon>
        <taxon>Acinetobacter</taxon>
    </lineage>
</organism>
<keyword evidence="3" id="KW-0479">Metal-binding</keyword>
<evidence type="ECO:0000256" key="5">
    <source>
        <dbReference type="ARBA" id="ARBA00023239"/>
    </source>
</evidence>
<dbReference type="Pfam" id="PF13816">
    <property type="entry name" value="Dehydratase_hem"/>
    <property type="match status" value="1"/>
</dbReference>
<comment type="cofactor">
    <cofactor evidence="1">
        <name>heme b</name>
        <dbReference type="ChEBI" id="CHEBI:60344"/>
    </cofactor>
</comment>
<dbReference type="STRING" id="1219383.SAMN05421733_105176"/>
<dbReference type="AlphaFoldDB" id="A0A1G6HGD6"/>
<evidence type="ECO:0000256" key="1">
    <source>
        <dbReference type="ARBA" id="ARBA00001970"/>
    </source>
</evidence>
<dbReference type="OrthoDB" id="3807625at2"/>
<dbReference type="InterPro" id="IPR025702">
    <property type="entry name" value="OXD"/>
</dbReference>
<dbReference type="GO" id="GO:0016829">
    <property type="term" value="F:lyase activity"/>
    <property type="evidence" value="ECO:0007669"/>
    <property type="project" value="UniProtKB-KW"/>
</dbReference>
<gene>
    <name evidence="7" type="ORF">SAMN05421733_105176</name>
</gene>
<keyword evidence="5" id="KW-0456">Lyase</keyword>
<dbReference type="EMBL" id="FMYL01000005">
    <property type="protein sequence ID" value="SDB93213.1"/>
    <property type="molecule type" value="Genomic_DNA"/>
</dbReference>
<evidence type="ECO:0000313" key="8">
    <source>
        <dbReference type="Proteomes" id="UP000242501"/>
    </source>
</evidence>
<evidence type="ECO:0000256" key="2">
    <source>
        <dbReference type="ARBA" id="ARBA00022617"/>
    </source>
</evidence>
<name>A0A1G6HGD6_9GAMM</name>